<protein>
    <recommendedName>
        <fullName evidence="3">LPS-assembly protein LptD central domain-containing protein</fullName>
    </recommendedName>
</protein>
<keyword evidence="2" id="KW-0812">Transmembrane</keyword>
<feature type="domain" description="LPS-assembly protein LptD central" evidence="3">
    <location>
        <begin position="244"/>
        <end position="716"/>
    </location>
</feature>
<name>A0A3B0UNF8_9ZZZZ</name>
<proteinExistence type="predicted"/>
<sequence>MKRLDLNIDPIFAKVVIDVFIINKNKRNILSRRGLSGKLLTSVWFFCVLLFVAIQTEAAALPVYYLTTSLPAADTSKTNDTIPPVDSVKSSPPMNLEFDLVRSANDSIVQDLANRKVYLYGNAEVTYGNIDLKAAFIRVNFNNNTIFARGVKDSTGKVIGKPIFKQGDESFKTKDITYNFVTKKGLIHDVRTKQNQGFLHSSLVKRMPDNSINVKNGYFTTCDRQPPDYEFKFGKARVIPQKLIVTGPVYMEIEGVPVPLALPFGIFPNNPKRQSGFIVPTYGESPNRGFYLEGGGFFWAASDHFTLKVTGDIFTGGSWKVAPVLTYRKRYKYSGALSLSMARNVINTKGDPDYSNSKDFSIRWTYNQDPKARPNSTFSANVNIITSNYVKYNTVNVNTYLSNEFQSSVAYQTSWAGKYFLTMSASHRQNTKTHVVQVTLPELTFTVNQFYPFQKKNGGGSKNPFAGLSISYTMAAKNTINTTDSMLFKPTTFSHDMDNGIEQSIPINLPLKVFKYLTLSTSVNFTDRMYFKSLRKYWVDTSATSGYVAIDTIPGFNNLFDFSMSTSLSTKIYGMLRFKKGFLRAVRHVMTPVVGFAYVPDFGNEKWGYTGHYYDTLGRAVMYSKFEGPGFSYGAPGTRKVGNINFSLANSLEIKVRSRKDTVTGLKKIPLIQNFSISGNYDFTRDSLRMSNLYLSGRTTLWKGLTVQYAGVLDPYVVDSSGQSINKTEWQVNRKLFRMDNSSWNVSFNFNLSDRDFKKNKKKNKKQTEQKKILKGAPETEASDIMNNPQNYVNWDVSWSLNLSYHFTYTNVKNYIKQVWTPRKTLVQTLGFSGQVNITPNWKFTFRSGWDFTNNQLSYTDVNLYRNLHCWAMRFSWIPIGPRRSWNFSINVKASILKDLKLTKKKDFRDSY</sequence>
<gene>
    <name evidence="4" type="ORF">MNBD_BACTEROID07-1501</name>
</gene>
<dbReference type="AlphaFoldDB" id="A0A3B0UNF8"/>
<dbReference type="GO" id="GO:1990351">
    <property type="term" value="C:transporter complex"/>
    <property type="evidence" value="ECO:0007669"/>
    <property type="project" value="TreeGrafter"/>
</dbReference>
<evidence type="ECO:0000256" key="2">
    <source>
        <dbReference type="SAM" id="Phobius"/>
    </source>
</evidence>
<dbReference type="GO" id="GO:0009279">
    <property type="term" value="C:cell outer membrane"/>
    <property type="evidence" value="ECO:0007669"/>
    <property type="project" value="TreeGrafter"/>
</dbReference>
<dbReference type="PANTHER" id="PTHR30189">
    <property type="entry name" value="LPS-ASSEMBLY PROTEIN"/>
    <property type="match status" value="1"/>
</dbReference>
<evidence type="ECO:0000259" key="3">
    <source>
        <dbReference type="Pfam" id="PF19838"/>
    </source>
</evidence>
<dbReference type="PANTHER" id="PTHR30189:SF1">
    <property type="entry name" value="LPS-ASSEMBLY PROTEIN LPTD"/>
    <property type="match status" value="1"/>
</dbReference>
<dbReference type="Pfam" id="PF19838">
    <property type="entry name" value="LptD_2"/>
    <property type="match status" value="1"/>
</dbReference>
<reference evidence="4" key="1">
    <citation type="submission" date="2018-06" db="EMBL/GenBank/DDBJ databases">
        <authorList>
            <person name="Zhirakovskaya E."/>
        </authorList>
    </citation>
    <scope>NUCLEOTIDE SEQUENCE</scope>
</reference>
<evidence type="ECO:0000313" key="4">
    <source>
        <dbReference type="EMBL" id="VAW26697.1"/>
    </source>
</evidence>
<keyword evidence="2" id="KW-0472">Membrane</keyword>
<dbReference type="InterPro" id="IPR050218">
    <property type="entry name" value="LptD"/>
</dbReference>
<dbReference type="EMBL" id="UOET01000052">
    <property type="protein sequence ID" value="VAW26697.1"/>
    <property type="molecule type" value="Genomic_DNA"/>
</dbReference>
<organism evidence="4">
    <name type="scientific">hydrothermal vent metagenome</name>
    <dbReference type="NCBI Taxonomy" id="652676"/>
    <lineage>
        <taxon>unclassified sequences</taxon>
        <taxon>metagenomes</taxon>
        <taxon>ecological metagenomes</taxon>
    </lineage>
</organism>
<feature type="region of interest" description="Disordered" evidence="1">
    <location>
        <begin position="759"/>
        <end position="780"/>
    </location>
</feature>
<accession>A0A3B0UNF8</accession>
<feature type="transmembrane region" description="Helical" evidence="2">
    <location>
        <begin position="43"/>
        <end position="66"/>
    </location>
</feature>
<evidence type="ECO:0000256" key="1">
    <source>
        <dbReference type="SAM" id="MobiDB-lite"/>
    </source>
</evidence>
<keyword evidence="2" id="KW-1133">Transmembrane helix</keyword>
<dbReference type="InterPro" id="IPR045659">
    <property type="entry name" value="LptD_2"/>
</dbReference>